<dbReference type="PANTHER" id="PTHR33606">
    <property type="entry name" value="PROTEIN YCII"/>
    <property type="match status" value="1"/>
</dbReference>
<proteinExistence type="inferred from homology"/>
<evidence type="ECO:0000259" key="2">
    <source>
        <dbReference type="Pfam" id="PF03795"/>
    </source>
</evidence>
<dbReference type="Gene3D" id="3.30.70.1060">
    <property type="entry name" value="Dimeric alpha+beta barrel"/>
    <property type="match status" value="2"/>
</dbReference>
<dbReference type="PANTHER" id="PTHR33606:SF3">
    <property type="entry name" value="PROTEIN YCII"/>
    <property type="match status" value="1"/>
</dbReference>
<dbReference type="InterPro" id="IPR011008">
    <property type="entry name" value="Dimeric_a/b-barrel"/>
</dbReference>
<dbReference type="InterPro" id="IPR051807">
    <property type="entry name" value="Sec-metab_biosynth-assoc"/>
</dbReference>
<sequence>MATPHGGSGMEYLFYCRDRPRTRPLRDELLEAHRTFMDGYAEGMIARGPTFAADGETVTGSVHIVDLPDADAVRRFAYDEPNHRAGVYEPEVLIRRWGNTLGRTMWDFEGSAPPGPRFLILAHARPGSTAARDALHAEQRRHLLDGEHAGSLIVCGPLLSEDGAQWLGTAILAELPDHAAATALLARGPYARADLYASIEAHAWCFGGRDQDDD</sequence>
<protein>
    <recommendedName>
        <fullName evidence="2">YCII-related domain-containing protein</fullName>
    </recommendedName>
</protein>
<comment type="caution">
    <text evidence="3">The sequence shown here is derived from an EMBL/GenBank/DDBJ whole genome shotgun (WGS) entry which is preliminary data.</text>
</comment>
<evidence type="ECO:0000313" key="3">
    <source>
        <dbReference type="EMBL" id="GCE00109.1"/>
    </source>
</evidence>
<gene>
    <name evidence="3" type="ORF">EHYA_07834</name>
</gene>
<dbReference type="SUPFAM" id="SSF54909">
    <property type="entry name" value="Dimeric alpha+beta barrel"/>
    <property type="match status" value="2"/>
</dbReference>
<feature type="domain" description="YCII-related" evidence="2">
    <location>
        <begin position="10"/>
        <end position="97"/>
    </location>
</feature>
<comment type="similarity">
    <text evidence="1">Belongs to the YciI family.</text>
</comment>
<evidence type="ECO:0000256" key="1">
    <source>
        <dbReference type="ARBA" id="ARBA00007689"/>
    </source>
</evidence>
<dbReference type="EMBL" id="BIFH01000037">
    <property type="protein sequence ID" value="GCE00109.1"/>
    <property type="molecule type" value="Genomic_DNA"/>
</dbReference>
<evidence type="ECO:0000313" key="4">
    <source>
        <dbReference type="Proteomes" id="UP000286931"/>
    </source>
</evidence>
<dbReference type="Proteomes" id="UP000286931">
    <property type="component" value="Unassembled WGS sequence"/>
</dbReference>
<accession>A0A401YZU0</accession>
<name>A0A401YZU0_9ACTN</name>
<dbReference type="AlphaFoldDB" id="A0A401YZU0"/>
<reference evidence="3 4" key="1">
    <citation type="submission" date="2018-12" db="EMBL/GenBank/DDBJ databases">
        <title>Draft genome sequence of Embleya hyalina NBRC 13850T.</title>
        <authorList>
            <person name="Komaki H."/>
            <person name="Hosoyama A."/>
            <person name="Kimura A."/>
            <person name="Ichikawa N."/>
            <person name="Tamura T."/>
        </authorList>
    </citation>
    <scope>NUCLEOTIDE SEQUENCE [LARGE SCALE GENOMIC DNA]</scope>
    <source>
        <strain evidence="3 4">NBRC 13850</strain>
    </source>
</reference>
<keyword evidence="4" id="KW-1185">Reference proteome</keyword>
<feature type="domain" description="YCII-related" evidence="2">
    <location>
        <begin position="117"/>
        <end position="200"/>
    </location>
</feature>
<dbReference type="InterPro" id="IPR005545">
    <property type="entry name" value="YCII"/>
</dbReference>
<dbReference type="Pfam" id="PF03795">
    <property type="entry name" value="YCII"/>
    <property type="match status" value="2"/>
</dbReference>
<organism evidence="3 4">
    <name type="scientific">Embleya hyalina</name>
    <dbReference type="NCBI Taxonomy" id="516124"/>
    <lineage>
        <taxon>Bacteria</taxon>
        <taxon>Bacillati</taxon>
        <taxon>Actinomycetota</taxon>
        <taxon>Actinomycetes</taxon>
        <taxon>Kitasatosporales</taxon>
        <taxon>Streptomycetaceae</taxon>
        <taxon>Embleya</taxon>
    </lineage>
</organism>